<protein>
    <submittedName>
        <fullName evidence="1">Uncharacterized protein</fullName>
    </submittedName>
</protein>
<accession>A0A078RWW0</accession>
<gene>
    <name evidence="1" type="ORF">M094_2615</name>
</gene>
<dbReference type="AlphaFoldDB" id="A0A078RWW0"/>
<reference evidence="1 2" key="1">
    <citation type="submission" date="2014-04" db="EMBL/GenBank/DDBJ databases">
        <authorList>
            <person name="Sears C."/>
            <person name="Carroll K."/>
            <person name="Sack B.R."/>
            <person name="Qadri F."/>
            <person name="Myers L.L."/>
            <person name="Chung G.-T."/>
            <person name="Escheverria P."/>
            <person name="Fraser C.M."/>
            <person name="Sadzewicz L."/>
            <person name="Shefchek K.A."/>
            <person name="Tallon L."/>
            <person name="Das S.P."/>
            <person name="Daugherty S."/>
            <person name="Mongodin E.F."/>
        </authorList>
    </citation>
    <scope>NUCLEOTIDE SEQUENCE [LARGE SCALE GENOMIC DNA]</scope>
    <source>
        <strain evidence="1 2">3978 T3 ii</strain>
    </source>
</reference>
<name>A0A078RWW0_BACUN</name>
<organism evidence="1 2">
    <name type="scientific">Bacteroides uniformis str. 3978 T3 ii</name>
    <dbReference type="NCBI Taxonomy" id="1339349"/>
    <lineage>
        <taxon>Bacteria</taxon>
        <taxon>Pseudomonadati</taxon>
        <taxon>Bacteroidota</taxon>
        <taxon>Bacteroidia</taxon>
        <taxon>Bacteroidales</taxon>
        <taxon>Bacteroidaceae</taxon>
        <taxon>Bacteroides</taxon>
    </lineage>
</organism>
<dbReference type="EMBL" id="JNHN01000179">
    <property type="protein sequence ID" value="KDS48924.1"/>
    <property type="molecule type" value="Genomic_DNA"/>
</dbReference>
<evidence type="ECO:0000313" key="2">
    <source>
        <dbReference type="Proteomes" id="UP000028013"/>
    </source>
</evidence>
<proteinExistence type="predicted"/>
<evidence type="ECO:0000313" key="1">
    <source>
        <dbReference type="EMBL" id="KDS48924.1"/>
    </source>
</evidence>
<dbReference type="Proteomes" id="UP000028013">
    <property type="component" value="Unassembled WGS sequence"/>
</dbReference>
<comment type="caution">
    <text evidence="1">The sequence shown here is derived from an EMBL/GenBank/DDBJ whole genome shotgun (WGS) entry which is preliminary data.</text>
</comment>
<sequence>MKNKAGYSNKNPYLYKTEKENPCKHVQTVQSQVIRAIMCYPY</sequence>